<dbReference type="InterPro" id="IPR032812">
    <property type="entry name" value="SbsA_Ig"/>
</dbReference>
<keyword evidence="1" id="KW-0732">Signal</keyword>
<proteinExistence type="predicted"/>
<sequence length="554" mass="63419">MQDSSKTKNRLNRLKIALNTKWLFLLTFAVLFSLSWQCASIQRPTGGPKDSIPPKVLKETPPNLTRNFDAEKIVIEFDEYIKLKDQFKEISVSPDTEQPVNPRVRRKTIEITVPDSLEENTTYTINFGKAIGDFNEGNPLINYSYVFSTGDIIDSLTVSGSVINALTKLPEKDITVMLIPTRQDSIFGKRKANIFTRTDTAGTFMLRNLREDVYRIYALKEENNDRIYNSPTESIGFLNDSIVLNKDTSGILLETFVGIPREFRLMDRKIEPNGKLILAFNKPLDRPGITITHPAALDEDKIVEYTATRDSATVWLNNLTFDSLKVSILNADTLLDSVTLRRGRNDKYDRDFNIADNLTGNKVTRVNHLQLTAGSPVQSIDRSKIVLMEDSVPRTNYQLAKDTSANRRYVLRYNWRPKRDYQLTIEEGAFSGYFGDKNKELSKTFTMDDAANFGDIILKVNLPDTSHQYLVQLINEKMDVVHRSVPITASQSIPFRQFPGGKYTLRVVYDTNNNGKWDTGDVYEKRQPERIWYIGKTFMIRANWEQEETVNVPE</sequence>
<evidence type="ECO:0000259" key="2">
    <source>
        <dbReference type="Pfam" id="PF13205"/>
    </source>
</evidence>
<evidence type="ECO:0000313" key="4">
    <source>
        <dbReference type="Proteomes" id="UP000199577"/>
    </source>
</evidence>
<dbReference type="Pfam" id="PF13205">
    <property type="entry name" value="Big_5"/>
    <property type="match status" value="1"/>
</dbReference>
<keyword evidence="4" id="KW-1185">Reference proteome</keyword>
<evidence type="ECO:0000313" key="3">
    <source>
        <dbReference type="EMBL" id="SFC01362.1"/>
    </source>
</evidence>
<name>A0A1I1FQS3_9SPHI</name>
<dbReference type="STRING" id="623281.SAMN05421747_10388"/>
<protein>
    <submittedName>
        <fullName evidence="3">Ig-like domain-containing protein</fullName>
    </submittedName>
</protein>
<dbReference type="AlphaFoldDB" id="A0A1I1FQS3"/>
<dbReference type="Proteomes" id="UP000199577">
    <property type="component" value="Unassembled WGS sequence"/>
</dbReference>
<accession>A0A1I1FQS3</accession>
<dbReference type="EMBL" id="FOLL01000003">
    <property type="protein sequence ID" value="SFC01362.1"/>
    <property type="molecule type" value="Genomic_DNA"/>
</dbReference>
<dbReference type="OrthoDB" id="9809989at2"/>
<feature type="domain" description="SbsA Ig-like" evidence="2">
    <location>
        <begin position="50"/>
        <end position="149"/>
    </location>
</feature>
<organism evidence="3 4">
    <name type="scientific">Parapedobacter composti</name>
    <dbReference type="NCBI Taxonomy" id="623281"/>
    <lineage>
        <taxon>Bacteria</taxon>
        <taxon>Pseudomonadati</taxon>
        <taxon>Bacteroidota</taxon>
        <taxon>Sphingobacteriia</taxon>
        <taxon>Sphingobacteriales</taxon>
        <taxon>Sphingobacteriaceae</taxon>
        <taxon>Parapedobacter</taxon>
    </lineage>
</organism>
<evidence type="ECO:0000256" key="1">
    <source>
        <dbReference type="ARBA" id="ARBA00022729"/>
    </source>
</evidence>
<gene>
    <name evidence="3" type="ORF">SAMN05421747_10388</name>
</gene>
<reference evidence="4" key="1">
    <citation type="submission" date="2016-10" db="EMBL/GenBank/DDBJ databases">
        <authorList>
            <person name="Varghese N."/>
            <person name="Submissions S."/>
        </authorList>
    </citation>
    <scope>NUCLEOTIDE SEQUENCE [LARGE SCALE GENOMIC DNA]</scope>
    <source>
        <strain evidence="4">DSM 22900</strain>
    </source>
</reference>